<dbReference type="OrthoDB" id="3061908at2759"/>
<sequence>MSSSDPISLKWVDGSPPSTTLNGTTFGIPWPQGEIDKTTPIAVTAGGTSIPVQTWPMAYLKWTGHALSAYINRMPTEPENPVSVSQSDGNITVTTGSFEAKLNTAGTTVISSLSLSGSVKAQNGVLVLHLQDTPDEPELTGSKPSVIEMQGRVVTGKYIAIS</sequence>
<dbReference type="AlphaFoldDB" id="A0A4S8KUU1"/>
<accession>A0A4S8KUU1</accession>
<evidence type="ECO:0000259" key="1">
    <source>
        <dbReference type="Pfam" id="PF19501"/>
    </source>
</evidence>
<dbReference type="EMBL" id="ML179993">
    <property type="protein sequence ID" value="THU79676.1"/>
    <property type="molecule type" value="Genomic_DNA"/>
</dbReference>
<dbReference type="Proteomes" id="UP000297245">
    <property type="component" value="Unassembled WGS sequence"/>
</dbReference>
<evidence type="ECO:0000313" key="3">
    <source>
        <dbReference type="EMBL" id="THU79676.1"/>
    </source>
</evidence>
<dbReference type="InterPro" id="IPR048329">
    <property type="entry name" value="PcRGLX_1st"/>
</dbReference>
<name>A0A4S8KUU1_DENBC</name>
<feature type="domain" description="PcRGLX/YetA-like N-terminal RIFT barrel" evidence="1">
    <location>
        <begin position="7"/>
        <end position="70"/>
    </location>
</feature>
<dbReference type="Pfam" id="PF19501">
    <property type="entry name" value="PcRGLX_1st"/>
    <property type="match status" value="1"/>
</dbReference>
<dbReference type="InterPro" id="IPR045793">
    <property type="entry name" value="PcRGLX/YetA-like"/>
</dbReference>
<feature type="domain" description="PcRGLX/YetA-like central beta-sandwich" evidence="2">
    <location>
        <begin position="82"/>
        <end position="151"/>
    </location>
</feature>
<evidence type="ECO:0000259" key="2">
    <source>
        <dbReference type="Pfam" id="PF21345"/>
    </source>
</evidence>
<dbReference type="InterPro" id="IPR048330">
    <property type="entry name" value="PcRGLX/YetA_2nd"/>
</dbReference>
<dbReference type="PANTHER" id="PTHR40081:SF1">
    <property type="entry name" value="TAT PATHWAY SIGNAL SEQUENCE DOMAIN PROTEIN"/>
    <property type="match status" value="1"/>
</dbReference>
<proteinExistence type="predicted"/>
<organism evidence="3 4">
    <name type="scientific">Dendrothele bispora (strain CBS 962.96)</name>
    <dbReference type="NCBI Taxonomy" id="1314807"/>
    <lineage>
        <taxon>Eukaryota</taxon>
        <taxon>Fungi</taxon>
        <taxon>Dikarya</taxon>
        <taxon>Basidiomycota</taxon>
        <taxon>Agaricomycotina</taxon>
        <taxon>Agaricomycetes</taxon>
        <taxon>Agaricomycetidae</taxon>
        <taxon>Agaricales</taxon>
        <taxon>Agaricales incertae sedis</taxon>
        <taxon>Dendrothele</taxon>
    </lineage>
</organism>
<dbReference type="PANTHER" id="PTHR40081">
    <property type="entry name" value="CONCANAVALIN A-LIKE LECTIN/GLUCANASE"/>
    <property type="match status" value="1"/>
</dbReference>
<gene>
    <name evidence="3" type="ORF">K435DRAFT_697298</name>
</gene>
<dbReference type="Pfam" id="PF21345">
    <property type="entry name" value="PcRGLX_2nd"/>
    <property type="match status" value="1"/>
</dbReference>
<reference evidence="3 4" key="1">
    <citation type="journal article" date="2019" name="Nat. Ecol. Evol.">
        <title>Megaphylogeny resolves global patterns of mushroom evolution.</title>
        <authorList>
            <person name="Varga T."/>
            <person name="Krizsan K."/>
            <person name="Foldi C."/>
            <person name="Dima B."/>
            <person name="Sanchez-Garcia M."/>
            <person name="Sanchez-Ramirez S."/>
            <person name="Szollosi G.J."/>
            <person name="Szarkandi J.G."/>
            <person name="Papp V."/>
            <person name="Albert L."/>
            <person name="Andreopoulos W."/>
            <person name="Angelini C."/>
            <person name="Antonin V."/>
            <person name="Barry K.W."/>
            <person name="Bougher N.L."/>
            <person name="Buchanan P."/>
            <person name="Buyck B."/>
            <person name="Bense V."/>
            <person name="Catcheside P."/>
            <person name="Chovatia M."/>
            <person name="Cooper J."/>
            <person name="Damon W."/>
            <person name="Desjardin D."/>
            <person name="Finy P."/>
            <person name="Geml J."/>
            <person name="Haridas S."/>
            <person name="Hughes K."/>
            <person name="Justo A."/>
            <person name="Karasinski D."/>
            <person name="Kautmanova I."/>
            <person name="Kiss B."/>
            <person name="Kocsube S."/>
            <person name="Kotiranta H."/>
            <person name="LaButti K.M."/>
            <person name="Lechner B.E."/>
            <person name="Liimatainen K."/>
            <person name="Lipzen A."/>
            <person name="Lukacs Z."/>
            <person name="Mihaltcheva S."/>
            <person name="Morgado L.N."/>
            <person name="Niskanen T."/>
            <person name="Noordeloos M.E."/>
            <person name="Ohm R.A."/>
            <person name="Ortiz-Santana B."/>
            <person name="Ovrebo C."/>
            <person name="Racz N."/>
            <person name="Riley R."/>
            <person name="Savchenko A."/>
            <person name="Shiryaev A."/>
            <person name="Soop K."/>
            <person name="Spirin V."/>
            <person name="Szebenyi C."/>
            <person name="Tomsovsky M."/>
            <person name="Tulloss R.E."/>
            <person name="Uehling J."/>
            <person name="Grigoriev I.V."/>
            <person name="Vagvolgyi C."/>
            <person name="Papp T."/>
            <person name="Martin F.M."/>
            <person name="Miettinen O."/>
            <person name="Hibbett D.S."/>
            <person name="Nagy L.G."/>
        </authorList>
    </citation>
    <scope>NUCLEOTIDE SEQUENCE [LARGE SCALE GENOMIC DNA]</scope>
    <source>
        <strain evidence="3 4">CBS 962.96</strain>
    </source>
</reference>
<keyword evidence="4" id="KW-1185">Reference proteome</keyword>
<protein>
    <submittedName>
        <fullName evidence="3">Uncharacterized protein</fullName>
    </submittedName>
</protein>
<evidence type="ECO:0000313" key="4">
    <source>
        <dbReference type="Proteomes" id="UP000297245"/>
    </source>
</evidence>